<feature type="compositionally biased region" description="Basic residues" evidence="1">
    <location>
        <begin position="123"/>
        <end position="135"/>
    </location>
</feature>
<gene>
    <name evidence="2" type="ORF">DFL_003216</name>
</gene>
<dbReference type="EMBL" id="SAEB01000006">
    <property type="protein sequence ID" value="RVD84879.1"/>
    <property type="molecule type" value="Genomic_DNA"/>
</dbReference>
<evidence type="ECO:0000313" key="3">
    <source>
        <dbReference type="Proteomes" id="UP000283090"/>
    </source>
</evidence>
<keyword evidence="3" id="KW-1185">Reference proteome</keyword>
<dbReference type="GeneID" id="93585527"/>
<accession>A0A437A161</accession>
<organism evidence="2 3">
    <name type="scientific">Arthrobotrys flagrans</name>
    <name type="common">Nematode-trapping fungus</name>
    <name type="synonym">Trichothecium flagrans</name>
    <dbReference type="NCBI Taxonomy" id="97331"/>
    <lineage>
        <taxon>Eukaryota</taxon>
        <taxon>Fungi</taxon>
        <taxon>Dikarya</taxon>
        <taxon>Ascomycota</taxon>
        <taxon>Pezizomycotina</taxon>
        <taxon>Orbiliomycetes</taxon>
        <taxon>Orbiliales</taxon>
        <taxon>Orbiliaceae</taxon>
        <taxon>Arthrobotrys</taxon>
    </lineage>
</organism>
<comment type="caution">
    <text evidence="2">The sequence shown here is derived from an EMBL/GenBank/DDBJ whole genome shotgun (WGS) entry which is preliminary data.</text>
</comment>
<reference evidence="2 3" key="1">
    <citation type="submission" date="2019-01" db="EMBL/GenBank/DDBJ databases">
        <title>Intercellular communication is required for trap formation in the nematode-trapping fungus Duddingtonia flagrans.</title>
        <authorList>
            <person name="Youssar L."/>
            <person name="Wernet V."/>
            <person name="Hensel N."/>
            <person name="Hildebrandt H.-G."/>
            <person name="Fischer R."/>
        </authorList>
    </citation>
    <scope>NUCLEOTIDE SEQUENCE [LARGE SCALE GENOMIC DNA]</scope>
    <source>
        <strain evidence="2 3">CBS H-5679</strain>
    </source>
</reference>
<dbReference type="RefSeq" id="XP_067490423.1">
    <property type="nucleotide sequence ID" value="XM_067632123.1"/>
</dbReference>
<feature type="region of interest" description="Disordered" evidence="1">
    <location>
        <begin position="119"/>
        <end position="140"/>
    </location>
</feature>
<protein>
    <submittedName>
        <fullName evidence="2">Uncharacterized protein</fullName>
    </submittedName>
</protein>
<dbReference type="OrthoDB" id="5353102at2759"/>
<sequence>MLSRTTILDLPNELLLPILEGVVTSIKPQESIRSGIVKLSWTCRRFHQVMQYFLESTCFVGISIPGRQQENTTAPITVGKAVNISYRLLRYNTKGARGPFVKKLDMYGGYRKTYIEYQDSQKRQHITSRPSRRGRGSQGSELDISTKMLNTVYDNVIRGFKNLTIASIQNTPDSLFVHLIPGLQAILAHCPLLADLKLFLTISKEKVGDLKNTFEELVHNRVATSANLKELDILITEENLGSWEIVPKDSDDNTRDRMYPIEILGKVFGTSIASVRTLKASYIANGSGLYSLSTTDPPERWNMPALKRLQFPVTSGTTSRFLTEFCEIDYAHVQELTFSGLLDGDRGPNDDTAVAFLRQFSDLKILNIEALNPRNLPWVYFILDLNFPSFFPALKILEIRTKSYFWRDLQPAQKTKFTISLENFAIKHNNERVQIGQHEMSASAPYLTSSAEVFQFSISSRR</sequence>
<dbReference type="AlphaFoldDB" id="A0A437A161"/>
<proteinExistence type="predicted"/>
<name>A0A437A161_ARTFL</name>
<dbReference type="VEuPathDB" id="FungiDB:DFL_003216"/>
<evidence type="ECO:0000256" key="1">
    <source>
        <dbReference type="SAM" id="MobiDB-lite"/>
    </source>
</evidence>
<dbReference type="Proteomes" id="UP000283090">
    <property type="component" value="Unassembled WGS sequence"/>
</dbReference>
<evidence type="ECO:0000313" key="2">
    <source>
        <dbReference type="EMBL" id="RVD84879.1"/>
    </source>
</evidence>